<organism evidence="1 2">
    <name type="scientific">Actinocatenispora thailandica</name>
    <dbReference type="NCBI Taxonomy" id="227318"/>
    <lineage>
        <taxon>Bacteria</taxon>
        <taxon>Bacillati</taxon>
        <taxon>Actinomycetota</taxon>
        <taxon>Actinomycetes</taxon>
        <taxon>Micromonosporales</taxon>
        <taxon>Micromonosporaceae</taxon>
        <taxon>Actinocatenispora</taxon>
    </lineage>
</organism>
<keyword evidence="2" id="KW-1185">Reference proteome</keyword>
<reference evidence="1 2" key="1">
    <citation type="submission" date="2020-08" db="EMBL/GenBank/DDBJ databases">
        <title>Whole genome shotgun sequence of Actinocatenispora thailandica NBRC 105041.</title>
        <authorList>
            <person name="Komaki H."/>
            <person name="Tamura T."/>
        </authorList>
    </citation>
    <scope>NUCLEOTIDE SEQUENCE [LARGE SCALE GENOMIC DNA]</scope>
    <source>
        <strain evidence="1 2">NBRC 105041</strain>
    </source>
</reference>
<dbReference type="Proteomes" id="UP000611640">
    <property type="component" value="Chromosome"/>
</dbReference>
<gene>
    <name evidence="1" type="ORF">Athai_09040</name>
</gene>
<dbReference type="KEGG" id="atl:Athai_09040"/>
<accession>A0A7R7DKS9</accession>
<name>A0A7R7DKS9_9ACTN</name>
<dbReference type="EMBL" id="AP023355">
    <property type="protein sequence ID" value="BCJ33401.1"/>
    <property type="molecule type" value="Genomic_DNA"/>
</dbReference>
<sequence>MVSARRFLDRFRPVGVPGGVLPAGPATHRTRAAEQELAPVFDALAGAGRQADRIRADARTVAAAHRRMAQQEADRIAAAAAAAVDAIRAAAAERRRRESAASTVRAEQDSARAAAELSSRLDSRIPALAELLTERIVTDLPAEPEP</sequence>
<protein>
    <submittedName>
        <fullName evidence="1">Uncharacterized protein</fullName>
    </submittedName>
</protein>
<evidence type="ECO:0000313" key="2">
    <source>
        <dbReference type="Proteomes" id="UP000611640"/>
    </source>
</evidence>
<dbReference type="RefSeq" id="WP_203960296.1">
    <property type="nucleotide sequence ID" value="NZ_AP023355.1"/>
</dbReference>
<dbReference type="AlphaFoldDB" id="A0A7R7DKS9"/>
<proteinExistence type="predicted"/>
<evidence type="ECO:0000313" key="1">
    <source>
        <dbReference type="EMBL" id="BCJ33401.1"/>
    </source>
</evidence>